<reference evidence="2 3" key="1">
    <citation type="journal article" date="2019" name="Nat. Ecol. Evol.">
        <title>Megaphylogeny resolves global patterns of mushroom evolution.</title>
        <authorList>
            <person name="Varga T."/>
            <person name="Krizsan K."/>
            <person name="Foldi C."/>
            <person name="Dima B."/>
            <person name="Sanchez-Garcia M."/>
            <person name="Sanchez-Ramirez S."/>
            <person name="Szollosi G.J."/>
            <person name="Szarkandi J.G."/>
            <person name="Papp V."/>
            <person name="Albert L."/>
            <person name="Andreopoulos W."/>
            <person name="Angelini C."/>
            <person name="Antonin V."/>
            <person name="Barry K.W."/>
            <person name="Bougher N.L."/>
            <person name="Buchanan P."/>
            <person name="Buyck B."/>
            <person name="Bense V."/>
            <person name="Catcheside P."/>
            <person name="Chovatia M."/>
            <person name="Cooper J."/>
            <person name="Damon W."/>
            <person name="Desjardin D."/>
            <person name="Finy P."/>
            <person name="Geml J."/>
            <person name="Haridas S."/>
            <person name="Hughes K."/>
            <person name="Justo A."/>
            <person name="Karasinski D."/>
            <person name="Kautmanova I."/>
            <person name="Kiss B."/>
            <person name="Kocsube S."/>
            <person name="Kotiranta H."/>
            <person name="LaButti K.M."/>
            <person name="Lechner B.E."/>
            <person name="Liimatainen K."/>
            <person name="Lipzen A."/>
            <person name="Lukacs Z."/>
            <person name="Mihaltcheva S."/>
            <person name="Morgado L.N."/>
            <person name="Niskanen T."/>
            <person name="Noordeloos M.E."/>
            <person name="Ohm R.A."/>
            <person name="Ortiz-Santana B."/>
            <person name="Ovrebo C."/>
            <person name="Racz N."/>
            <person name="Riley R."/>
            <person name="Savchenko A."/>
            <person name="Shiryaev A."/>
            <person name="Soop K."/>
            <person name="Spirin V."/>
            <person name="Szebenyi C."/>
            <person name="Tomsovsky M."/>
            <person name="Tulloss R.E."/>
            <person name="Uehling J."/>
            <person name="Grigoriev I.V."/>
            <person name="Vagvolgyi C."/>
            <person name="Papp T."/>
            <person name="Martin F.M."/>
            <person name="Miettinen O."/>
            <person name="Hibbett D.S."/>
            <person name="Nagy L.G."/>
        </authorList>
    </citation>
    <scope>NUCLEOTIDE SEQUENCE [LARGE SCALE GENOMIC DNA]</scope>
    <source>
        <strain evidence="2 3">CBS 121175</strain>
    </source>
</reference>
<keyword evidence="1" id="KW-0472">Membrane</keyword>
<keyword evidence="1" id="KW-1133">Transmembrane helix</keyword>
<evidence type="ECO:0000313" key="2">
    <source>
        <dbReference type="EMBL" id="TFK22561.1"/>
    </source>
</evidence>
<dbReference type="SUPFAM" id="SSF53335">
    <property type="entry name" value="S-adenosyl-L-methionine-dependent methyltransferases"/>
    <property type="match status" value="1"/>
</dbReference>
<accession>A0A5C3KPU3</accession>
<dbReference type="STRING" id="230819.A0A5C3KPU3"/>
<keyword evidence="1" id="KW-0812">Transmembrane</keyword>
<dbReference type="GO" id="GO:0008757">
    <property type="term" value="F:S-adenosylmethionine-dependent methyltransferase activity"/>
    <property type="evidence" value="ECO:0007669"/>
    <property type="project" value="InterPro"/>
</dbReference>
<dbReference type="Pfam" id="PF07942">
    <property type="entry name" value="CARME"/>
    <property type="match status" value="1"/>
</dbReference>
<keyword evidence="3" id="KW-1185">Reference proteome</keyword>
<name>A0A5C3KPU3_COPMA</name>
<dbReference type="EMBL" id="ML210237">
    <property type="protein sequence ID" value="TFK22561.1"/>
    <property type="molecule type" value="Genomic_DNA"/>
</dbReference>
<dbReference type="InterPro" id="IPR029063">
    <property type="entry name" value="SAM-dependent_MTases_sf"/>
</dbReference>
<evidence type="ECO:0000313" key="3">
    <source>
        <dbReference type="Proteomes" id="UP000307440"/>
    </source>
</evidence>
<evidence type="ECO:0000256" key="1">
    <source>
        <dbReference type="SAM" id="Phobius"/>
    </source>
</evidence>
<organism evidence="2 3">
    <name type="scientific">Coprinopsis marcescibilis</name>
    <name type="common">Agaric fungus</name>
    <name type="synonym">Psathyrella marcescibilis</name>
    <dbReference type="NCBI Taxonomy" id="230819"/>
    <lineage>
        <taxon>Eukaryota</taxon>
        <taxon>Fungi</taxon>
        <taxon>Dikarya</taxon>
        <taxon>Basidiomycota</taxon>
        <taxon>Agaricomycotina</taxon>
        <taxon>Agaricomycetes</taxon>
        <taxon>Agaricomycetidae</taxon>
        <taxon>Agaricales</taxon>
        <taxon>Agaricineae</taxon>
        <taxon>Psathyrellaceae</taxon>
        <taxon>Coprinopsis</taxon>
    </lineage>
</organism>
<dbReference type="Proteomes" id="UP000307440">
    <property type="component" value="Unassembled WGS sequence"/>
</dbReference>
<dbReference type="PANTHER" id="PTHR12303">
    <property type="entry name" value="CARNOSINE N-METHYLTRANSFERASE"/>
    <property type="match status" value="1"/>
</dbReference>
<feature type="non-terminal residue" evidence="2">
    <location>
        <position position="1"/>
    </location>
</feature>
<gene>
    <name evidence="2" type="ORF">FA15DRAFT_671354</name>
</gene>
<dbReference type="PANTHER" id="PTHR12303:SF13">
    <property type="match status" value="1"/>
</dbReference>
<protein>
    <submittedName>
        <fullName evidence="2">N2227-domain-containing protein</fullName>
    </submittedName>
</protein>
<dbReference type="InterPro" id="IPR012901">
    <property type="entry name" value="CARME"/>
</dbReference>
<sequence length="209" mass="23666">MTTVTTTTFDTLLACLFPLAICIAAYRLRDSLGSFSDLRALVFPTKSSSQPYFSLERAYHSYRQYERLSKSEVSRMRASYSKLGRAHKRMANTLGYTKKLDRLWDITALNGTIADEIAEIAEREYPSVTDTPKYHATSADLARVREALKHFIRDWSDDGAKERHTIFSPILDCLKTVDPELRASQKVLVPGCGLGRLSWEISQLGDHLI</sequence>
<feature type="transmembrane region" description="Helical" evidence="1">
    <location>
        <begin position="6"/>
        <end position="26"/>
    </location>
</feature>
<proteinExistence type="predicted"/>
<dbReference type="AlphaFoldDB" id="A0A5C3KPU3"/>
<dbReference type="OrthoDB" id="978at2759"/>